<dbReference type="InterPro" id="IPR050226">
    <property type="entry name" value="NagZ_Beta-hexosaminidase"/>
</dbReference>
<evidence type="ECO:0000256" key="3">
    <source>
        <dbReference type="ARBA" id="ARBA00012663"/>
    </source>
</evidence>
<dbReference type="InterPro" id="IPR017853">
    <property type="entry name" value="GH"/>
</dbReference>
<dbReference type="GO" id="GO:0005975">
    <property type="term" value="P:carbohydrate metabolic process"/>
    <property type="evidence" value="ECO:0007669"/>
    <property type="project" value="InterPro"/>
</dbReference>
<dbReference type="GO" id="GO:0009254">
    <property type="term" value="P:peptidoglycan turnover"/>
    <property type="evidence" value="ECO:0007669"/>
    <property type="project" value="TreeGrafter"/>
</dbReference>
<dbReference type="Proteomes" id="UP000823964">
    <property type="component" value="Unassembled WGS sequence"/>
</dbReference>
<dbReference type="AlphaFoldDB" id="A0A9D1VAD6"/>
<dbReference type="InterPro" id="IPR001764">
    <property type="entry name" value="Glyco_hydro_3_N"/>
</dbReference>
<comment type="catalytic activity">
    <reaction evidence="1">
        <text>Hydrolysis of terminal non-reducing N-acetyl-D-hexosamine residues in N-acetyl-beta-D-hexosaminides.</text>
        <dbReference type="EC" id="3.2.1.52"/>
    </reaction>
</comment>
<evidence type="ECO:0000313" key="7">
    <source>
        <dbReference type="EMBL" id="HIX19344.1"/>
    </source>
</evidence>
<dbReference type="EMBL" id="DXFQ01000031">
    <property type="protein sequence ID" value="HIX19344.1"/>
    <property type="molecule type" value="Genomic_DNA"/>
</dbReference>
<evidence type="ECO:0000256" key="5">
    <source>
        <dbReference type="ARBA" id="ARBA00023295"/>
    </source>
</evidence>
<evidence type="ECO:0000256" key="1">
    <source>
        <dbReference type="ARBA" id="ARBA00001231"/>
    </source>
</evidence>
<dbReference type="Pfam" id="PF00933">
    <property type="entry name" value="Glyco_hydro_3"/>
    <property type="match status" value="1"/>
</dbReference>
<dbReference type="EC" id="3.2.1.52" evidence="3"/>
<evidence type="ECO:0000256" key="4">
    <source>
        <dbReference type="ARBA" id="ARBA00022801"/>
    </source>
</evidence>
<proteinExistence type="inferred from homology"/>
<comment type="caution">
    <text evidence="7">The sequence shown here is derived from an EMBL/GenBank/DDBJ whole genome shotgun (WGS) entry which is preliminary data.</text>
</comment>
<gene>
    <name evidence="7" type="ORF">H9862_01925</name>
</gene>
<dbReference type="SUPFAM" id="SSF51445">
    <property type="entry name" value="(Trans)glycosidases"/>
    <property type="match status" value="1"/>
</dbReference>
<protein>
    <recommendedName>
        <fullName evidence="3">beta-N-acetylhexosaminidase</fullName>
        <ecNumber evidence="3">3.2.1.52</ecNumber>
    </recommendedName>
</protein>
<evidence type="ECO:0000259" key="6">
    <source>
        <dbReference type="Pfam" id="PF00933"/>
    </source>
</evidence>
<evidence type="ECO:0000256" key="2">
    <source>
        <dbReference type="ARBA" id="ARBA00005336"/>
    </source>
</evidence>
<reference evidence="7" key="2">
    <citation type="submission" date="2021-04" db="EMBL/GenBank/DDBJ databases">
        <authorList>
            <person name="Gilroy R."/>
        </authorList>
    </citation>
    <scope>NUCLEOTIDE SEQUENCE</scope>
    <source>
        <strain evidence="7">14975</strain>
    </source>
</reference>
<comment type="similarity">
    <text evidence="2">Belongs to the glycosyl hydrolase 3 family.</text>
</comment>
<reference evidence="7" key="1">
    <citation type="journal article" date="2021" name="PeerJ">
        <title>Extensive microbial diversity within the chicken gut microbiome revealed by metagenomics and culture.</title>
        <authorList>
            <person name="Gilroy R."/>
            <person name="Ravi A."/>
            <person name="Getino M."/>
            <person name="Pursley I."/>
            <person name="Horton D.L."/>
            <person name="Alikhan N.F."/>
            <person name="Baker D."/>
            <person name="Gharbi K."/>
            <person name="Hall N."/>
            <person name="Watson M."/>
            <person name="Adriaenssens E.M."/>
            <person name="Foster-Nyarko E."/>
            <person name="Jarju S."/>
            <person name="Secka A."/>
            <person name="Antonio M."/>
            <person name="Oren A."/>
            <person name="Chaudhuri R.R."/>
            <person name="La Ragione R."/>
            <person name="Hildebrand F."/>
            <person name="Pallen M.J."/>
        </authorList>
    </citation>
    <scope>NUCLEOTIDE SEQUENCE</scope>
    <source>
        <strain evidence="7">14975</strain>
    </source>
</reference>
<name>A0A9D1VAD6_9BACT</name>
<accession>A0A9D1VAD6</accession>
<dbReference type="GO" id="GO:0004563">
    <property type="term" value="F:beta-N-acetylhexosaminidase activity"/>
    <property type="evidence" value="ECO:0007669"/>
    <property type="project" value="UniProtKB-EC"/>
</dbReference>
<dbReference type="Gene3D" id="3.20.20.300">
    <property type="entry name" value="Glycoside hydrolase, family 3, N-terminal domain"/>
    <property type="match status" value="1"/>
</dbReference>
<sequence>MLPVIVGIEGPELSREERELFARLQPAGYILFSRNIIDYELTRELTDELRRLTSGAYEPIIAVDQEGGRVIRTAAVGVKLPSAAALAATGSEHRIRQAAYLAARGLRALGINTDLAPVLDIASPHSNALPGRCWGSDSQQVISRAGVWNRSLARCGILTCGKHFPGMGEASCDPHETLPVLHGTRDSFLREAALPFTALMPELPSLMIAHLLIPEMDADLPSSLSPELIRGFLRDQLGYEGLVLTDDLCMGAIAESYRPEESAPLALQAGADLPLVCHGAVDKLEAVARALRELPQPLLADAEARIEHFRLMISTLPGLSFLEWNDYLSALAEFEALVPEPAASAPDSAVQRY</sequence>
<dbReference type="PANTHER" id="PTHR30480">
    <property type="entry name" value="BETA-HEXOSAMINIDASE-RELATED"/>
    <property type="match status" value="1"/>
</dbReference>
<evidence type="ECO:0000313" key="8">
    <source>
        <dbReference type="Proteomes" id="UP000823964"/>
    </source>
</evidence>
<dbReference type="InterPro" id="IPR036962">
    <property type="entry name" value="Glyco_hydro_3_N_sf"/>
</dbReference>
<organism evidence="7 8">
    <name type="scientific">Candidatus Akkermansia intestinigallinarum</name>
    <dbReference type="NCBI Taxonomy" id="2838431"/>
    <lineage>
        <taxon>Bacteria</taxon>
        <taxon>Pseudomonadati</taxon>
        <taxon>Verrucomicrobiota</taxon>
        <taxon>Verrucomicrobiia</taxon>
        <taxon>Verrucomicrobiales</taxon>
        <taxon>Akkermansiaceae</taxon>
        <taxon>Akkermansia</taxon>
    </lineage>
</organism>
<dbReference type="PANTHER" id="PTHR30480:SF13">
    <property type="entry name" value="BETA-HEXOSAMINIDASE"/>
    <property type="match status" value="1"/>
</dbReference>
<feature type="domain" description="Glycoside hydrolase family 3 N-terminal" evidence="6">
    <location>
        <begin position="13"/>
        <end position="306"/>
    </location>
</feature>
<keyword evidence="4 7" id="KW-0378">Hydrolase</keyword>
<keyword evidence="5" id="KW-0326">Glycosidase</keyword>